<evidence type="ECO:0000256" key="1">
    <source>
        <dbReference type="ARBA" id="ARBA00004657"/>
    </source>
</evidence>
<proteinExistence type="predicted"/>
<dbReference type="GO" id="GO:0030016">
    <property type="term" value="C:myofibril"/>
    <property type="evidence" value="ECO:0007669"/>
    <property type="project" value="UniProtKB-SubCell"/>
</dbReference>
<reference evidence="11" key="1">
    <citation type="journal article" date="2018" name="PLoS ONE">
        <title>Chinook salmon (Oncorhynchus tshawytscha) genome and transcriptome.</title>
        <authorList>
            <person name="Christensen K.A."/>
            <person name="Leong J.S."/>
            <person name="Sakhrani D."/>
            <person name="Biagi C.A."/>
            <person name="Minkley D.R."/>
            <person name="Withler R.E."/>
            <person name="Rondeau E.B."/>
            <person name="Koop B.F."/>
            <person name="Devlin R.H."/>
        </authorList>
    </citation>
    <scope>NUCLEOTIDE SEQUENCE [LARGE SCALE GENOMIC DNA]</scope>
</reference>
<dbReference type="PANTHER" id="PTHR46349">
    <property type="entry name" value="CINGULIN-LIKE PROTEIN 1-RELATED"/>
    <property type="match status" value="1"/>
</dbReference>
<evidence type="ECO:0000256" key="4">
    <source>
        <dbReference type="ARBA" id="ARBA00023054"/>
    </source>
</evidence>
<evidence type="ECO:0000256" key="8">
    <source>
        <dbReference type="SAM" id="MobiDB-lite"/>
    </source>
</evidence>
<dbReference type="GeneTree" id="ENSGT00940000155632"/>
<feature type="region of interest" description="Disordered" evidence="8">
    <location>
        <begin position="107"/>
        <end position="132"/>
    </location>
</feature>
<name>A0AAZ3QFV4_ONCTS</name>
<dbReference type="GO" id="GO:0032982">
    <property type="term" value="C:myosin filament"/>
    <property type="evidence" value="ECO:0007669"/>
    <property type="project" value="UniProtKB-KW"/>
</dbReference>
<feature type="region of interest" description="Disordered" evidence="8">
    <location>
        <begin position="33"/>
        <end position="87"/>
    </location>
</feature>
<dbReference type="AlphaFoldDB" id="A0AAZ3QFV4"/>
<dbReference type="Proteomes" id="UP000694402">
    <property type="component" value="Unassembled WGS sequence"/>
</dbReference>
<keyword evidence="11" id="KW-1185">Reference proteome</keyword>
<feature type="compositionally biased region" description="Basic and acidic residues" evidence="8">
    <location>
        <begin position="121"/>
        <end position="132"/>
    </location>
</feature>
<keyword evidence="4" id="KW-0175">Coiled coil</keyword>
<organism evidence="10 11">
    <name type="scientific">Oncorhynchus tshawytscha</name>
    <name type="common">Chinook salmon</name>
    <name type="synonym">Salmo tshawytscha</name>
    <dbReference type="NCBI Taxonomy" id="74940"/>
    <lineage>
        <taxon>Eukaryota</taxon>
        <taxon>Metazoa</taxon>
        <taxon>Chordata</taxon>
        <taxon>Craniata</taxon>
        <taxon>Vertebrata</taxon>
        <taxon>Euteleostomi</taxon>
        <taxon>Actinopterygii</taxon>
        <taxon>Neopterygii</taxon>
        <taxon>Teleostei</taxon>
        <taxon>Protacanthopterygii</taxon>
        <taxon>Salmoniformes</taxon>
        <taxon>Salmonidae</taxon>
        <taxon>Salmoninae</taxon>
        <taxon>Oncorhynchus</taxon>
    </lineage>
</organism>
<dbReference type="Ensembl" id="ENSOTST00005129595.1">
    <property type="protein sequence ID" value="ENSOTSP00005127210.1"/>
    <property type="gene ID" value="ENSOTSG00005054145.1"/>
</dbReference>
<evidence type="ECO:0000256" key="2">
    <source>
        <dbReference type="ARBA" id="ARBA00022433"/>
    </source>
</evidence>
<reference evidence="10" key="3">
    <citation type="submission" date="2025-09" db="UniProtKB">
        <authorList>
            <consortium name="Ensembl"/>
        </authorList>
    </citation>
    <scope>IDENTIFICATION</scope>
</reference>
<evidence type="ECO:0000259" key="9">
    <source>
        <dbReference type="Pfam" id="PF01576"/>
    </source>
</evidence>
<comment type="subcellular location">
    <subcellularLocation>
        <location evidence="1">Cytoplasm</location>
        <location evidence="1">Myofibril</location>
    </subcellularLocation>
</comment>
<feature type="domain" description="Myosin tail" evidence="9">
    <location>
        <begin position="5"/>
        <end position="96"/>
    </location>
</feature>
<sequence>MFISRQQASKLVRRTEKKLKEVVLAVDDERRNTEQYKDQSDKLNSRMKQLKRQLEESEEEAQRANANRRKLQRELEDATESADAMNREVSTLKSKLRRGDLPFTMRRIVSRAGIESDEESEPKSETPEPKPE</sequence>
<reference evidence="10" key="2">
    <citation type="submission" date="2025-08" db="UniProtKB">
        <authorList>
            <consortium name="Ensembl"/>
        </authorList>
    </citation>
    <scope>IDENTIFICATION</scope>
</reference>
<evidence type="ECO:0000256" key="3">
    <source>
        <dbReference type="ARBA" id="ARBA00022490"/>
    </source>
</evidence>
<evidence type="ECO:0000256" key="5">
    <source>
        <dbReference type="ARBA" id="ARBA00023123"/>
    </source>
</evidence>
<dbReference type="InterPro" id="IPR002928">
    <property type="entry name" value="Myosin_tail"/>
</dbReference>
<keyword evidence="3" id="KW-0963">Cytoplasm</keyword>
<evidence type="ECO:0000256" key="7">
    <source>
        <dbReference type="ARBA" id="ARBA00023179"/>
    </source>
</evidence>
<keyword evidence="6" id="KW-0505">Motor protein</keyword>
<feature type="compositionally biased region" description="Basic and acidic residues" evidence="8">
    <location>
        <begin position="33"/>
        <end position="44"/>
    </location>
</feature>
<evidence type="ECO:0000256" key="6">
    <source>
        <dbReference type="ARBA" id="ARBA00023175"/>
    </source>
</evidence>
<protein>
    <recommendedName>
        <fullName evidence="9">Myosin tail domain-containing protein</fullName>
    </recommendedName>
</protein>
<keyword evidence="5" id="KW-0518">Myosin</keyword>
<dbReference type="GO" id="GO:0016459">
    <property type="term" value="C:myosin complex"/>
    <property type="evidence" value="ECO:0007669"/>
    <property type="project" value="UniProtKB-KW"/>
</dbReference>
<dbReference type="Gene3D" id="6.10.250.2420">
    <property type="match status" value="1"/>
</dbReference>
<keyword evidence="7" id="KW-0514">Muscle protein</keyword>
<accession>A0AAZ3QFV4</accession>
<dbReference type="SUPFAM" id="SSF90257">
    <property type="entry name" value="Myosin rod fragments"/>
    <property type="match status" value="1"/>
</dbReference>
<dbReference type="Pfam" id="PF01576">
    <property type="entry name" value="Myosin_tail_1"/>
    <property type="match status" value="1"/>
</dbReference>
<evidence type="ECO:0000313" key="11">
    <source>
        <dbReference type="Proteomes" id="UP000694402"/>
    </source>
</evidence>
<dbReference type="PANTHER" id="PTHR46349:SF7">
    <property type="entry name" value="MYOSIN TAIL DOMAIN-CONTAINING PROTEIN"/>
    <property type="match status" value="1"/>
</dbReference>
<gene>
    <name evidence="10" type="primary">MYH9</name>
</gene>
<dbReference type="GO" id="GO:0005923">
    <property type="term" value="C:bicellular tight junction"/>
    <property type="evidence" value="ECO:0007669"/>
    <property type="project" value="TreeGrafter"/>
</dbReference>
<keyword evidence="2" id="KW-0787">Thick filament</keyword>
<evidence type="ECO:0000313" key="10">
    <source>
        <dbReference type="Ensembl" id="ENSOTSP00005127210.1"/>
    </source>
</evidence>